<keyword evidence="5" id="KW-1185">Reference proteome</keyword>
<dbReference type="Proteomes" id="UP000199012">
    <property type="component" value="Unassembled WGS sequence"/>
</dbReference>
<evidence type="ECO:0000313" key="4">
    <source>
        <dbReference type="EMBL" id="SFB31188.1"/>
    </source>
</evidence>
<reference evidence="4 5" key="1">
    <citation type="submission" date="2016-10" db="EMBL/GenBank/DDBJ databases">
        <authorList>
            <person name="de Groot N.N."/>
        </authorList>
    </citation>
    <scope>NUCLEOTIDE SEQUENCE [LARGE SCALE GENOMIC DNA]</scope>
    <source>
        <strain evidence="4 5">CGMCC 4.6945</strain>
    </source>
</reference>
<proteinExistence type="predicted"/>
<dbReference type="EMBL" id="FOKA01000014">
    <property type="protein sequence ID" value="SFB31188.1"/>
    <property type="molecule type" value="Genomic_DNA"/>
</dbReference>
<dbReference type="RefSeq" id="WP_203708965.1">
    <property type="nucleotide sequence ID" value="NZ_BONM01000030.1"/>
</dbReference>
<dbReference type="GO" id="GO:0016747">
    <property type="term" value="F:acyltransferase activity, transferring groups other than amino-acyl groups"/>
    <property type="evidence" value="ECO:0007669"/>
    <property type="project" value="InterPro"/>
</dbReference>
<dbReference type="SUPFAM" id="SSF55729">
    <property type="entry name" value="Acyl-CoA N-acyltransferases (Nat)"/>
    <property type="match status" value="1"/>
</dbReference>
<accession>A0A1I1A3M0</accession>
<dbReference type="PANTHER" id="PTHR43877:SF2">
    <property type="entry name" value="AMINOALKYLPHOSPHONATE N-ACETYLTRANSFERASE-RELATED"/>
    <property type="match status" value="1"/>
</dbReference>
<keyword evidence="2" id="KW-0012">Acyltransferase</keyword>
<sequence length="163" mass="17346">MRVREATDDDLPVLRAMLLEANNWTGEERFTPARLLADPHAGRYLAGWRRPGDLGFVASDPSSPDAPALGSIWARPLPAAAPGYGYVADDVPELSMAVAAHARGRGVGTALLSTCVDAGRARGWRAVSLSVEDGNEAARHLYVRHGFVTVGRNGGADTMLLEL</sequence>
<dbReference type="Gene3D" id="3.40.630.30">
    <property type="match status" value="1"/>
</dbReference>
<dbReference type="InterPro" id="IPR000182">
    <property type="entry name" value="GNAT_dom"/>
</dbReference>
<feature type="domain" description="N-acetyltransferase" evidence="3">
    <location>
        <begin position="1"/>
        <end position="163"/>
    </location>
</feature>
<dbReference type="Pfam" id="PF00583">
    <property type="entry name" value="Acetyltransf_1"/>
    <property type="match status" value="1"/>
</dbReference>
<evidence type="ECO:0000256" key="1">
    <source>
        <dbReference type="ARBA" id="ARBA00022679"/>
    </source>
</evidence>
<gene>
    <name evidence="4" type="ORF">SAMN05421867_1141</name>
</gene>
<dbReference type="PROSITE" id="PS51186">
    <property type="entry name" value="GNAT"/>
    <property type="match status" value="1"/>
</dbReference>
<keyword evidence="4" id="KW-0687">Ribonucleoprotein</keyword>
<dbReference type="CDD" id="cd04301">
    <property type="entry name" value="NAT_SF"/>
    <property type="match status" value="1"/>
</dbReference>
<name>A0A1I1A3M0_9CELL</name>
<dbReference type="STRING" id="988821.SAMN05421867_1141"/>
<organism evidence="4 5">
    <name type="scientific">Cellulomonas marina</name>
    <dbReference type="NCBI Taxonomy" id="988821"/>
    <lineage>
        <taxon>Bacteria</taxon>
        <taxon>Bacillati</taxon>
        <taxon>Actinomycetota</taxon>
        <taxon>Actinomycetes</taxon>
        <taxon>Micrococcales</taxon>
        <taxon>Cellulomonadaceae</taxon>
        <taxon>Cellulomonas</taxon>
    </lineage>
</organism>
<dbReference type="PANTHER" id="PTHR43877">
    <property type="entry name" value="AMINOALKYLPHOSPHONATE N-ACETYLTRANSFERASE-RELATED-RELATED"/>
    <property type="match status" value="1"/>
</dbReference>
<dbReference type="InterPro" id="IPR050832">
    <property type="entry name" value="Bact_Acetyltransf"/>
</dbReference>
<evidence type="ECO:0000259" key="3">
    <source>
        <dbReference type="PROSITE" id="PS51186"/>
    </source>
</evidence>
<protein>
    <submittedName>
        <fullName evidence="4">Ribosomal protein S18 acetylase RimI</fullName>
    </submittedName>
</protein>
<dbReference type="InterPro" id="IPR016181">
    <property type="entry name" value="Acyl_CoA_acyltransferase"/>
</dbReference>
<evidence type="ECO:0000313" key="5">
    <source>
        <dbReference type="Proteomes" id="UP000199012"/>
    </source>
</evidence>
<keyword evidence="4" id="KW-0689">Ribosomal protein</keyword>
<keyword evidence="1" id="KW-0808">Transferase</keyword>
<dbReference type="AlphaFoldDB" id="A0A1I1A3M0"/>
<dbReference type="GO" id="GO:0005840">
    <property type="term" value="C:ribosome"/>
    <property type="evidence" value="ECO:0007669"/>
    <property type="project" value="UniProtKB-KW"/>
</dbReference>
<evidence type="ECO:0000256" key="2">
    <source>
        <dbReference type="ARBA" id="ARBA00023315"/>
    </source>
</evidence>